<keyword evidence="3" id="KW-0812">Transmembrane</keyword>
<dbReference type="Pfam" id="PF03816">
    <property type="entry name" value="LytR_cpsA_psr"/>
    <property type="match status" value="1"/>
</dbReference>
<gene>
    <name evidence="5" type="ORF">D0435_10200</name>
</gene>
<comment type="similarity">
    <text evidence="1">Belongs to the LytR/CpsA/Psr (LCP) family.</text>
</comment>
<evidence type="ECO:0000313" key="6">
    <source>
        <dbReference type="Proteomes" id="UP000446866"/>
    </source>
</evidence>
<dbReference type="AlphaFoldDB" id="A0A845QLS7"/>
<keyword evidence="6" id="KW-1185">Reference proteome</keyword>
<name>A0A845QLS7_9FIRM</name>
<evidence type="ECO:0000256" key="2">
    <source>
        <dbReference type="SAM" id="MobiDB-lite"/>
    </source>
</evidence>
<evidence type="ECO:0000313" key="5">
    <source>
        <dbReference type="EMBL" id="NBH62021.1"/>
    </source>
</evidence>
<organism evidence="5 6">
    <name type="scientific">Anaerotruncus colihominis</name>
    <dbReference type="NCBI Taxonomy" id="169435"/>
    <lineage>
        <taxon>Bacteria</taxon>
        <taxon>Bacillati</taxon>
        <taxon>Bacillota</taxon>
        <taxon>Clostridia</taxon>
        <taxon>Eubacteriales</taxon>
        <taxon>Oscillospiraceae</taxon>
        <taxon>Anaerotruncus</taxon>
    </lineage>
</organism>
<dbReference type="InterPro" id="IPR050922">
    <property type="entry name" value="LytR/CpsA/Psr_CW_biosynth"/>
</dbReference>
<feature type="compositionally biased region" description="Basic and acidic residues" evidence="2">
    <location>
        <begin position="60"/>
        <end position="71"/>
    </location>
</feature>
<feature type="domain" description="Cell envelope-related transcriptional attenuator" evidence="4">
    <location>
        <begin position="186"/>
        <end position="346"/>
    </location>
</feature>
<dbReference type="Proteomes" id="UP000446866">
    <property type="component" value="Unassembled WGS sequence"/>
</dbReference>
<dbReference type="InterPro" id="IPR004474">
    <property type="entry name" value="LytR_CpsA_psr"/>
</dbReference>
<dbReference type="PANTHER" id="PTHR33392:SF6">
    <property type="entry name" value="POLYISOPRENYL-TEICHOIC ACID--PEPTIDOGLYCAN TEICHOIC ACID TRANSFERASE TAGU"/>
    <property type="match status" value="1"/>
</dbReference>
<feature type="region of interest" description="Disordered" evidence="2">
    <location>
        <begin position="60"/>
        <end position="109"/>
    </location>
</feature>
<protein>
    <submittedName>
        <fullName evidence="5">LytR family transcriptional regulator</fullName>
    </submittedName>
</protein>
<proteinExistence type="inferred from homology"/>
<dbReference type="Gene3D" id="3.40.630.190">
    <property type="entry name" value="LCP protein"/>
    <property type="match status" value="1"/>
</dbReference>
<dbReference type="NCBIfam" id="TIGR00350">
    <property type="entry name" value="lytR_cpsA_psr"/>
    <property type="match status" value="1"/>
</dbReference>
<feature type="transmembrane region" description="Helical" evidence="3">
    <location>
        <begin position="117"/>
        <end position="139"/>
    </location>
</feature>
<evidence type="ECO:0000256" key="1">
    <source>
        <dbReference type="ARBA" id="ARBA00006068"/>
    </source>
</evidence>
<dbReference type="PANTHER" id="PTHR33392">
    <property type="entry name" value="POLYISOPRENYL-TEICHOIC ACID--PEPTIDOGLYCAN TEICHOIC ACID TRANSFERASE TAGU"/>
    <property type="match status" value="1"/>
</dbReference>
<accession>A0A845QLS7</accession>
<dbReference type="EMBL" id="QXWK01000018">
    <property type="protein sequence ID" value="NBH62021.1"/>
    <property type="molecule type" value="Genomic_DNA"/>
</dbReference>
<evidence type="ECO:0000256" key="3">
    <source>
        <dbReference type="SAM" id="Phobius"/>
    </source>
</evidence>
<keyword evidence="3" id="KW-0472">Membrane</keyword>
<feature type="compositionally biased region" description="Low complexity" evidence="2">
    <location>
        <begin position="80"/>
        <end position="99"/>
    </location>
</feature>
<reference evidence="5 6" key="1">
    <citation type="submission" date="2018-08" db="EMBL/GenBank/DDBJ databases">
        <title>Murine metabolic-syndrome-specific gut microbial biobank.</title>
        <authorList>
            <person name="Liu C."/>
        </authorList>
    </citation>
    <scope>NUCLEOTIDE SEQUENCE [LARGE SCALE GENOMIC DNA]</scope>
    <source>
        <strain evidence="5 6">28</strain>
    </source>
</reference>
<feature type="compositionally biased region" description="Basic residues" evidence="2">
    <location>
        <begin position="100"/>
        <end position="109"/>
    </location>
</feature>
<comment type="caution">
    <text evidence="5">The sequence shown here is derived from an EMBL/GenBank/DDBJ whole genome shotgun (WGS) entry which is preliminary data.</text>
</comment>
<keyword evidence="3" id="KW-1133">Transmembrane helix</keyword>
<sequence>MDYFVEILLKTLYNRKYDVNQTKRGNRILRNDRNKKTENYEGMKYSKELIRQLSDPEYAKEEERYAREAQRRKSGKSQTKSRAGSTAKSAGTGACASTKGKQKQKKKKKYRFRPGKLIRNLIMLFMVFLLAFTGLFYALTGNFDKVETEKSAFAIDPQVEDDLSGYRNIAILGVDSRADEGYDGSRTDAIIIMSIKKSTGEIKLISVMRDSYLRMEYMDGTSILDKITHAHHYAGGVNTCASLNQSLDLNIDEFVIFNWKAVADAVDCLGGITVNVKENEINDMNHWGPDTAENVGRDYHEITETGKQTLDGVQATTYCRIRKTSGGDAGRSRRYKAVVAGVMKKALTHPWKLKELSDTVFPNIRTNMSQTQMYTAVIQAPRYHFGKSVSWPNEYWADLLRGISYVVPMTLESNVKWLHKRAFGQEDYQLSDTCQQINQDISYDTELY</sequence>
<evidence type="ECO:0000259" key="4">
    <source>
        <dbReference type="Pfam" id="PF03816"/>
    </source>
</evidence>